<dbReference type="AlphaFoldDB" id="A0A1E5VRQ7"/>
<dbReference type="Proteomes" id="UP000095767">
    <property type="component" value="Unassembled WGS sequence"/>
</dbReference>
<feature type="region of interest" description="Disordered" evidence="1">
    <location>
        <begin position="1"/>
        <end position="44"/>
    </location>
</feature>
<evidence type="ECO:0000313" key="2">
    <source>
        <dbReference type="EMBL" id="OEL27810.1"/>
    </source>
</evidence>
<organism evidence="2 3">
    <name type="scientific">Dichanthelium oligosanthes</name>
    <dbReference type="NCBI Taxonomy" id="888268"/>
    <lineage>
        <taxon>Eukaryota</taxon>
        <taxon>Viridiplantae</taxon>
        <taxon>Streptophyta</taxon>
        <taxon>Embryophyta</taxon>
        <taxon>Tracheophyta</taxon>
        <taxon>Spermatophyta</taxon>
        <taxon>Magnoliopsida</taxon>
        <taxon>Liliopsida</taxon>
        <taxon>Poales</taxon>
        <taxon>Poaceae</taxon>
        <taxon>PACMAD clade</taxon>
        <taxon>Panicoideae</taxon>
        <taxon>Panicodae</taxon>
        <taxon>Paniceae</taxon>
        <taxon>Dichantheliinae</taxon>
        <taxon>Dichanthelium</taxon>
    </lineage>
</organism>
<gene>
    <name evidence="2" type="ORF">BAE44_0011171</name>
</gene>
<sequence length="44" mass="4699">MASWRRLESSSSTPDASPARTTAASSYPPHARSLIPTVASRPPF</sequence>
<comment type="caution">
    <text evidence="2">The sequence shown here is derived from an EMBL/GenBank/DDBJ whole genome shotgun (WGS) entry which is preliminary data.</text>
</comment>
<protein>
    <submittedName>
        <fullName evidence="2">Uncharacterized protein</fullName>
    </submittedName>
</protein>
<accession>A0A1E5VRQ7</accession>
<evidence type="ECO:0000256" key="1">
    <source>
        <dbReference type="SAM" id="MobiDB-lite"/>
    </source>
</evidence>
<name>A0A1E5VRQ7_9POAL</name>
<reference evidence="2 3" key="1">
    <citation type="submission" date="2016-09" db="EMBL/GenBank/DDBJ databases">
        <title>The draft genome of Dichanthelium oligosanthes: A C3 panicoid grass species.</title>
        <authorList>
            <person name="Studer A.J."/>
            <person name="Schnable J.C."/>
            <person name="Brutnell T.P."/>
        </authorList>
    </citation>
    <scope>NUCLEOTIDE SEQUENCE [LARGE SCALE GENOMIC DNA]</scope>
    <source>
        <strain evidence="3">cv. Kellogg 1175</strain>
        <tissue evidence="2">Leaf</tissue>
    </source>
</reference>
<evidence type="ECO:0000313" key="3">
    <source>
        <dbReference type="Proteomes" id="UP000095767"/>
    </source>
</evidence>
<dbReference type="EMBL" id="LWDX02031581">
    <property type="protein sequence ID" value="OEL27810.1"/>
    <property type="molecule type" value="Genomic_DNA"/>
</dbReference>
<keyword evidence="3" id="KW-1185">Reference proteome</keyword>
<proteinExistence type="predicted"/>
<feature type="compositionally biased region" description="Polar residues" evidence="1">
    <location>
        <begin position="9"/>
        <end position="25"/>
    </location>
</feature>